<dbReference type="PANTHER" id="PTHR45138">
    <property type="entry name" value="REGULATORY COMPONENTS OF SENSORY TRANSDUCTION SYSTEM"/>
    <property type="match status" value="1"/>
</dbReference>
<organism evidence="6 7">
    <name type="scientific">Botrimarina hoheduenensis</name>
    <dbReference type="NCBI Taxonomy" id="2528000"/>
    <lineage>
        <taxon>Bacteria</taxon>
        <taxon>Pseudomonadati</taxon>
        <taxon>Planctomycetota</taxon>
        <taxon>Planctomycetia</taxon>
        <taxon>Pirellulales</taxon>
        <taxon>Lacipirellulaceae</taxon>
        <taxon>Botrimarina</taxon>
    </lineage>
</organism>
<feature type="domain" description="PAS" evidence="3">
    <location>
        <begin position="292"/>
        <end position="340"/>
    </location>
</feature>
<accession>A0A5C5VVY4</accession>
<dbReference type="InterPro" id="IPR000160">
    <property type="entry name" value="GGDEF_dom"/>
</dbReference>
<dbReference type="CDD" id="cd00130">
    <property type="entry name" value="PAS"/>
    <property type="match status" value="1"/>
</dbReference>
<comment type="caution">
    <text evidence="6">The sequence shown here is derived from an EMBL/GenBank/DDBJ whole genome shotgun (WGS) entry which is preliminary data.</text>
</comment>
<dbReference type="FunFam" id="3.30.70.270:FF:000001">
    <property type="entry name" value="Diguanylate cyclase domain protein"/>
    <property type="match status" value="1"/>
</dbReference>
<dbReference type="InterPro" id="IPR013656">
    <property type="entry name" value="PAS_4"/>
</dbReference>
<dbReference type="SMART" id="SM00267">
    <property type="entry name" value="GGDEF"/>
    <property type="match status" value="1"/>
</dbReference>
<dbReference type="CDD" id="cd00077">
    <property type="entry name" value="HDc"/>
    <property type="match status" value="1"/>
</dbReference>
<dbReference type="Pfam" id="PF13487">
    <property type="entry name" value="HD_5"/>
    <property type="match status" value="1"/>
</dbReference>
<dbReference type="InterPro" id="IPR050469">
    <property type="entry name" value="Diguanylate_Cyclase"/>
</dbReference>
<dbReference type="EC" id="2.7.7.65" evidence="1"/>
<dbReference type="CDD" id="cd01949">
    <property type="entry name" value="GGDEF"/>
    <property type="match status" value="1"/>
</dbReference>
<dbReference type="GO" id="GO:0052621">
    <property type="term" value="F:diguanylate cyclase activity"/>
    <property type="evidence" value="ECO:0007669"/>
    <property type="project" value="UniProtKB-EC"/>
</dbReference>
<dbReference type="NCBIfam" id="TIGR00254">
    <property type="entry name" value="GGDEF"/>
    <property type="match status" value="1"/>
</dbReference>
<dbReference type="PROSITE" id="PS51832">
    <property type="entry name" value="HD_GYP"/>
    <property type="match status" value="1"/>
</dbReference>
<evidence type="ECO:0000313" key="6">
    <source>
        <dbReference type="EMBL" id="TWT42520.1"/>
    </source>
</evidence>
<comment type="catalytic activity">
    <reaction evidence="2">
        <text>2 GTP = 3',3'-c-di-GMP + 2 diphosphate</text>
        <dbReference type="Rhea" id="RHEA:24898"/>
        <dbReference type="ChEBI" id="CHEBI:33019"/>
        <dbReference type="ChEBI" id="CHEBI:37565"/>
        <dbReference type="ChEBI" id="CHEBI:58805"/>
        <dbReference type="EC" id="2.7.7.65"/>
    </reaction>
</comment>
<dbReference type="InterPro" id="IPR029787">
    <property type="entry name" value="Nucleotide_cyclase"/>
</dbReference>
<dbReference type="NCBIfam" id="TIGR00229">
    <property type="entry name" value="sensory_box"/>
    <property type="match status" value="1"/>
</dbReference>
<dbReference type="GO" id="GO:0005886">
    <property type="term" value="C:plasma membrane"/>
    <property type="evidence" value="ECO:0007669"/>
    <property type="project" value="TreeGrafter"/>
</dbReference>
<dbReference type="InterPro" id="IPR035965">
    <property type="entry name" value="PAS-like_dom_sf"/>
</dbReference>
<dbReference type="Pfam" id="PF00990">
    <property type="entry name" value="GGDEF"/>
    <property type="match status" value="1"/>
</dbReference>
<dbReference type="Gene3D" id="3.30.70.270">
    <property type="match status" value="1"/>
</dbReference>
<feature type="domain" description="GGDEF" evidence="4">
    <location>
        <begin position="452"/>
        <end position="583"/>
    </location>
</feature>
<name>A0A5C5VVY4_9BACT</name>
<keyword evidence="7" id="KW-1185">Reference proteome</keyword>
<dbReference type="GO" id="GO:1902201">
    <property type="term" value="P:negative regulation of bacterial-type flagellum-dependent cell motility"/>
    <property type="evidence" value="ECO:0007669"/>
    <property type="project" value="TreeGrafter"/>
</dbReference>
<dbReference type="InterPro" id="IPR003607">
    <property type="entry name" value="HD/PDEase_dom"/>
</dbReference>
<dbReference type="PROSITE" id="PS50112">
    <property type="entry name" value="PAS"/>
    <property type="match status" value="1"/>
</dbReference>
<dbReference type="SUPFAM" id="SSF55073">
    <property type="entry name" value="Nucleotide cyclase"/>
    <property type="match status" value="1"/>
</dbReference>
<dbReference type="AlphaFoldDB" id="A0A5C5VVY4"/>
<evidence type="ECO:0000259" key="5">
    <source>
        <dbReference type="PROSITE" id="PS51832"/>
    </source>
</evidence>
<dbReference type="PANTHER" id="PTHR45138:SF9">
    <property type="entry name" value="DIGUANYLATE CYCLASE DGCM-RELATED"/>
    <property type="match status" value="1"/>
</dbReference>
<evidence type="ECO:0000256" key="1">
    <source>
        <dbReference type="ARBA" id="ARBA00012528"/>
    </source>
</evidence>
<evidence type="ECO:0000313" key="7">
    <source>
        <dbReference type="Proteomes" id="UP000318995"/>
    </source>
</evidence>
<evidence type="ECO:0000259" key="4">
    <source>
        <dbReference type="PROSITE" id="PS50887"/>
    </source>
</evidence>
<dbReference type="GO" id="GO:0043709">
    <property type="term" value="P:cell adhesion involved in single-species biofilm formation"/>
    <property type="evidence" value="ECO:0007669"/>
    <property type="project" value="TreeGrafter"/>
</dbReference>
<feature type="domain" description="HD-GYP" evidence="5">
    <location>
        <begin position="60"/>
        <end position="255"/>
    </location>
</feature>
<dbReference type="SMART" id="SM00471">
    <property type="entry name" value="HDc"/>
    <property type="match status" value="1"/>
</dbReference>
<dbReference type="Pfam" id="PF08448">
    <property type="entry name" value="PAS_4"/>
    <property type="match status" value="1"/>
</dbReference>
<gene>
    <name evidence="6" type="primary">pleD_4</name>
    <name evidence="6" type="ORF">Pla111_28250</name>
</gene>
<dbReference type="InterPro" id="IPR037522">
    <property type="entry name" value="HD_GYP_dom"/>
</dbReference>
<dbReference type="EMBL" id="SJPH01000007">
    <property type="protein sequence ID" value="TWT42520.1"/>
    <property type="molecule type" value="Genomic_DNA"/>
</dbReference>
<proteinExistence type="predicted"/>
<dbReference type="InterPro" id="IPR000014">
    <property type="entry name" value="PAS"/>
</dbReference>
<dbReference type="PROSITE" id="PS50887">
    <property type="entry name" value="GGDEF"/>
    <property type="match status" value="1"/>
</dbReference>
<evidence type="ECO:0000256" key="2">
    <source>
        <dbReference type="ARBA" id="ARBA00034247"/>
    </source>
</evidence>
<evidence type="ECO:0000259" key="3">
    <source>
        <dbReference type="PROSITE" id="PS50112"/>
    </source>
</evidence>
<dbReference type="SUPFAM" id="SSF109604">
    <property type="entry name" value="HD-domain/PDEase-like"/>
    <property type="match status" value="1"/>
</dbReference>
<sequence>MLAATESAAPEIAISEGSPNEVFAPAKAASALRSLDEAAQEIGRGSTERAKQQAELAAQLAENRLGMVSALFATLQLKNPSVAAHSLRVAMECSRWAATLKMPDKLRTQLEAAALLHDIGKIGVADAILQKPGRLTPEELAEIDDSRVSTRRILAAAGAPAEVLDGVEAAGAWFDGSHRTIKLTGEQTPFVARMISIVDAFDSMTTDQVYRSARSRDRALADLYQGSGTQFDPELVASYCEVHTQNQSELDEDIANRWLQAVVGKSASPWPVTPGLDAEQPADLTTNIFQNKLIENLRDAVVFVDRKRVITHWNTGAERLTGVGASAAIGKTFTPSLLDLSDDKGSLVTDAGCPLAETIQTGLQKLARYNLLGRNGQRTSVEFHTVPVENGVGSNLGAAVLMHDVTSQETLEVRCQELHLEVTKDPMTQVANRAEFDRMLSAFVDAHEATGLPCSLIMSDIDRFKSINDTFGHQAGDEAIMTFAKILKTMCRSGDLVARYGGEEFAILCADCNNATAAKRAETIRKKLSETPHSYLGGKNITASFGVTELQTGDTPETLLRRADRGLLQAKDQGRNQVVQLGDGMSEATTSKTSWFGKWFSGGLVGGSGRVIETRLVSNVPIELAVEKLKGFVADRDVKILKAGLNELRLLVEDRGGSHKGERPIEFLIDLQLSETHVERTNTQGFAAGKYVITNVDVSIRAKRDRDRRRGRAIERGRLMLGSLKSYLMAREDDSEPAPEAAQAAKV</sequence>
<dbReference type="OrthoDB" id="9759601at2"/>
<dbReference type="InterPro" id="IPR043128">
    <property type="entry name" value="Rev_trsase/Diguanyl_cyclase"/>
</dbReference>
<dbReference type="Gene3D" id="1.10.3210.10">
    <property type="entry name" value="Hypothetical protein af1432"/>
    <property type="match status" value="1"/>
</dbReference>
<dbReference type="RefSeq" id="WP_146575041.1">
    <property type="nucleotide sequence ID" value="NZ_SJPH01000007.1"/>
</dbReference>
<reference evidence="6 7" key="1">
    <citation type="submission" date="2019-02" db="EMBL/GenBank/DDBJ databases">
        <title>Deep-cultivation of Planctomycetes and their phenomic and genomic characterization uncovers novel biology.</title>
        <authorList>
            <person name="Wiegand S."/>
            <person name="Jogler M."/>
            <person name="Boedeker C."/>
            <person name="Pinto D."/>
            <person name="Vollmers J."/>
            <person name="Rivas-Marin E."/>
            <person name="Kohn T."/>
            <person name="Peeters S.H."/>
            <person name="Heuer A."/>
            <person name="Rast P."/>
            <person name="Oberbeckmann S."/>
            <person name="Bunk B."/>
            <person name="Jeske O."/>
            <person name="Meyerdierks A."/>
            <person name="Storesund J.E."/>
            <person name="Kallscheuer N."/>
            <person name="Luecker S."/>
            <person name="Lage O.M."/>
            <person name="Pohl T."/>
            <person name="Merkel B.J."/>
            <person name="Hornburger P."/>
            <person name="Mueller R.-W."/>
            <person name="Bruemmer F."/>
            <person name="Labrenz M."/>
            <person name="Spormann A.M."/>
            <person name="Op Den Camp H."/>
            <person name="Overmann J."/>
            <person name="Amann R."/>
            <person name="Jetten M.S.M."/>
            <person name="Mascher T."/>
            <person name="Medema M.H."/>
            <person name="Devos D.P."/>
            <person name="Kaster A.-K."/>
            <person name="Ovreas L."/>
            <person name="Rohde M."/>
            <person name="Galperin M.Y."/>
            <person name="Jogler C."/>
        </authorList>
    </citation>
    <scope>NUCLEOTIDE SEQUENCE [LARGE SCALE GENOMIC DNA]</scope>
    <source>
        <strain evidence="6 7">Pla111</strain>
    </source>
</reference>
<dbReference type="SUPFAM" id="SSF55785">
    <property type="entry name" value="PYP-like sensor domain (PAS domain)"/>
    <property type="match status" value="1"/>
</dbReference>
<dbReference type="Proteomes" id="UP000318995">
    <property type="component" value="Unassembled WGS sequence"/>
</dbReference>
<protein>
    <recommendedName>
        <fullName evidence="1">diguanylate cyclase</fullName>
        <ecNumber evidence="1">2.7.7.65</ecNumber>
    </recommendedName>
</protein>
<dbReference type="Gene3D" id="3.30.450.20">
    <property type="entry name" value="PAS domain"/>
    <property type="match status" value="1"/>
</dbReference>